<evidence type="ECO:0000313" key="1">
    <source>
        <dbReference type="EMBL" id="CAA0382903.1"/>
    </source>
</evidence>
<accession>A0A5S9XDG1</accession>
<evidence type="ECO:0000313" key="2">
    <source>
        <dbReference type="Proteomes" id="UP000434276"/>
    </source>
</evidence>
<organism evidence="1 2">
    <name type="scientific">Arabidopsis thaliana</name>
    <name type="common">Mouse-ear cress</name>
    <dbReference type="NCBI Taxonomy" id="3702"/>
    <lineage>
        <taxon>Eukaryota</taxon>
        <taxon>Viridiplantae</taxon>
        <taxon>Streptophyta</taxon>
        <taxon>Embryophyta</taxon>
        <taxon>Tracheophyta</taxon>
        <taxon>Spermatophyta</taxon>
        <taxon>Magnoliopsida</taxon>
        <taxon>eudicotyledons</taxon>
        <taxon>Gunneridae</taxon>
        <taxon>Pentapetalae</taxon>
        <taxon>rosids</taxon>
        <taxon>malvids</taxon>
        <taxon>Brassicales</taxon>
        <taxon>Brassicaceae</taxon>
        <taxon>Camelineae</taxon>
        <taxon>Arabidopsis</taxon>
    </lineage>
</organism>
<gene>
    <name evidence="1" type="ORF">C24_LOCUS13123</name>
</gene>
<dbReference type="AlphaFoldDB" id="A0A5S9XDG1"/>
<sequence>MENCTYQFVAIISDYDLVQHFRMGSLIFREIVKDGDTYQAMYQVDRLQLLSVEIIANRDVLA</sequence>
<protein>
    <submittedName>
        <fullName evidence="1">Uncharacterized protein</fullName>
    </submittedName>
</protein>
<dbReference type="Proteomes" id="UP000434276">
    <property type="component" value="Unassembled WGS sequence"/>
</dbReference>
<dbReference type="EMBL" id="CACSHJ010000089">
    <property type="protein sequence ID" value="CAA0382903.1"/>
    <property type="molecule type" value="Genomic_DNA"/>
</dbReference>
<name>A0A5S9XDG1_ARATH</name>
<reference evidence="1 2" key="1">
    <citation type="submission" date="2019-12" db="EMBL/GenBank/DDBJ databases">
        <authorList>
            <person name="Jiao W.-B."/>
            <person name="Schneeberger K."/>
        </authorList>
    </citation>
    <scope>NUCLEOTIDE SEQUENCE [LARGE SCALE GENOMIC DNA]</scope>
    <source>
        <strain evidence="2">cv. C24</strain>
    </source>
</reference>
<proteinExistence type="predicted"/>